<evidence type="ECO:0000313" key="5">
    <source>
        <dbReference type="Proteomes" id="UP000442469"/>
    </source>
</evidence>
<accession>A0A090YR75</accession>
<feature type="transmembrane region" description="Helical" evidence="1">
    <location>
        <begin position="6"/>
        <end position="29"/>
    </location>
</feature>
<evidence type="ECO:0000313" key="4">
    <source>
        <dbReference type="Proteomes" id="UP000029278"/>
    </source>
</evidence>
<feature type="transmembrane region" description="Helical" evidence="1">
    <location>
        <begin position="153"/>
        <end position="174"/>
    </location>
</feature>
<gene>
    <name evidence="2" type="ORF">DJ90_4457</name>
    <name evidence="3" type="ORF">GNQ08_18855</name>
</gene>
<feature type="transmembrane region" description="Helical" evidence="1">
    <location>
        <begin position="67"/>
        <end position="85"/>
    </location>
</feature>
<dbReference type="PATRIC" id="fig|44252.3.peg.4702"/>
<keyword evidence="1" id="KW-1133">Transmembrane helix</keyword>
<keyword evidence="4" id="KW-1185">Reference proteome</keyword>
<dbReference type="OrthoDB" id="2082317at2"/>
<dbReference type="RefSeq" id="WP_036625203.1">
    <property type="nucleotide sequence ID" value="NZ_BGML01000002.1"/>
</dbReference>
<dbReference type="Proteomes" id="UP000442469">
    <property type="component" value="Unassembled WGS sequence"/>
</dbReference>
<reference evidence="3 5" key="2">
    <citation type="submission" date="2019-11" db="EMBL/GenBank/DDBJ databases">
        <title>Draft genome sequences of five Paenibacillus species of dairy origin.</title>
        <authorList>
            <person name="Olajide A.M."/>
            <person name="Chen S."/>
            <person name="Lapointe G."/>
        </authorList>
    </citation>
    <scope>NUCLEOTIDE SEQUENCE [LARGE SCALE GENOMIC DNA]</scope>
    <source>
        <strain evidence="3 5">3CT49</strain>
    </source>
</reference>
<evidence type="ECO:0000256" key="1">
    <source>
        <dbReference type="SAM" id="Phobius"/>
    </source>
</evidence>
<evidence type="ECO:0000313" key="3">
    <source>
        <dbReference type="EMBL" id="MUG24437.1"/>
    </source>
</evidence>
<proteinExistence type="predicted"/>
<keyword evidence="1" id="KW-0812">Transmembrane</keyword>
<dbReference type="GeneID" id="77008964"/>
<feature type="transmembrane region" description="Helical" evidence="1">
    <location>
        <begin position="120"/>
        <end position="141"/>
    </location>
</feature>
<comment type="caution">
    <text evidence="2">The sequence shown here is derived from an EMBL/GenBank/DDBJ whole genome shotgun (WGS) entry which is preliminary data.</text>
</comment>
<feature type="transmembrane region" description="Helical" evidence="1">
    <location>
        <begin position="36"/>
        <end position="55"/>
    </location>
</feature>
<organism evidence="2 4">
    <name type="scientific">Paenibacillus macerans</name>
    <name type="common">Bacillus macerans</name>
    <dbReference type="NCBI Taxonomy" id="44252"/>
    <lineage>
        <taxon>Bacteria</taxon>
        <taxon>Bacillati</taxon>
        <taxon>Bacillota</taxon>
        <taxon>Bacilli</taxon>
        <taxon>Bacillales</taxon>
        <taxon>Paenibacillaceae</taxon>
        <taxon>Paenibacillus</taxon>
    </lineage>
</organism>
<keyword evidence="1" id="KW-0472">Membrane</keyword>
<evidence type="ECO:0000313" key="2">
    <source>
        <dbReference type="EMBL" id="KFN00935.1"/>
    </source>
</evidence>
<dbReference type="AlphaFoldDB" id="A0A090YR75"/>
<name>A0A090YR75_PAEMA</name>
<dbReference type="EMBL" id="JMQA01000039">
    <property type="protein sequence ID" value="KFN00935.1"/>
    <property type="molecule type" value="Genomic_DNA"/>
</dbReference>
<dbReference type="Proteomes" id="UP000029278">
    <property type="component" value="Unassembled WGS sequence"/>
</dbReference>
<dbReference type="STRING" id="44252.DJ90_4457"/>
<dbReference type="EMBL" id="WNZZ01000015">
    <property type="protein sequence ID" value="MUG24437.1"/>
    <property type="molecule type" value="Genomic_DNA"/>
</dbReference>
<dbReference type="HOGENOM" id="CLU_117532_0_0_9"/>
<reference evidence="2 4" key="1">
    <citation type="submission" date="2014-04" db="EMBL/GenBank/DDBJ databases">
        <authorList>
            <person name="Bishop-Lilly K.A."/>
            <person name="Broomall S.M."/>
            <person name="Chain P.S."/>
            <person name="Chertkov O."/>
            <person name="Coyne S.R."/>
            <person name="Daligault H.E."/>
            <person name="Davenport K.W."/>
            <person name="Erkkila T."/>
            <person name="Frey K.G."/>
            <person name="Gibbons H.S."/>
            <person name="Gu W."/>
            <person name="Jaissle J."/>
            <person name="Johnson S.L."/>
            <person name="Koroleva G.I."/>
            <person name="Ladner J.T."/>
            <person name="Lo C.-C."/>
            <person name="Minogue T.D."/>
            <person name="Munk C."/>
            <person name="Palacios G.F."/>
            <person name="Redden C.L."/>
            <person name="Rosenzweig C.N."/>
            <person name="Scholz M.B."/>
            <person name="Teshima H."/>
            <person name="Xu Y."/>
        </authorList>
    </citation>
    <scope>NUCLEOTIDE SEQUENCE [LARGE SCALE GENOMIC DNA]</scope>
    <source>
        <strain evidence="2 4">8244</strain>
    </source>
</reference>
<sequence length="180" mass="19971">MNTVAWTIVACEIAFWVVIAAGLIVRYLWKRPKLGLALLALTPVIDLILFVITGVDLYNGATATTAHALAAVYIGVSIACGKSMIDWADAKFRYYVAKEEAAKPEKRYGMDHAKHELKGFIRHILAFLIGGLLLAGMIYFINDSSRTEALLGVLRVWGVVLCVDLVITVTYFIWPKQLKK</sequence>
<protein>
    <submittedName>
        <fullName evidence="2">Putative membrane protein</fullName>
    </submittedName>
</protein>